<dbReference type="InterPro" id="IPR009045">
    <property type="entry name" value="Zn_M74/Hedgehog-like"/>
</dbReference>
<dbReference type="InterPro" id="IPR039561">
    <property type="entry name" value="Peptidase_M15C"/>
</dbReference>
<evidence type="ECO:0000256" key="2">
    <source>
        <dbReference type="SAM" id="MobiDB-lite"/>
    </source>
</evidence>
<dbReference type="Gene3D" id="3.60.21.10">
    <property type="match status" value="1"/>
</dbReference>
<keyword evidence="6" id="KW-1185">Reference proteome</keyword>
<feature type="signal peptide" evidence="3">
    <location>
        <begin position="1"/>
        <end position="21"/>
    </location>
</feature>
<proteinExistence type="inferred from homology"/>
<reference evidence="5 6" key="1">
    <citation type="submission" date="2020-07" db="EMBL/GenBank/DDBJ databases">
        <title>Sequencing the genomes of 1000 actinobacteria strains.</title>
        <authorList>
            <person name="Klenk H.-P."/>
        </authorList>
    </citation>
    <scope>NUCLEOTIDE SEQUENCE [LARGE SCALE GENOMIC DNA]</scope>
    <source>
        <strain evidence="5 6">DSM 24552</strain>
    </source>
</reference>
<dbReference type="GO" id="GO:0008233">
    <property type="term" value="F:peptidase activity"/>
    <property type="evidence" value="ECO:0007669"/>
    <property type="project" value="InterPro"/>
</dbReference>
<evidence type="ECO:0000256" key="3">
    <source>
        <dbReference type="SAM" id="SignalP"/>
    </source>
</evidence>
<dbReference type="InterPro" id="IPR029052">
    <property type="entry name" value="Metallo-depent_PP-like"/>
</dbReference>
<dbReference type="SMART" id="SM00854">
    <property type="entry name" value="PGA_cap"/>
    <property type="match status" value="1"/>
</dbReference>
<sequence length="608" mass="63318">MHRRRRTVALTALALVVTTLAAAGAAAPRGQEGGGGLTAAVGTVGSGVSGLAGAAWPFVDGDDPDGGEGAGDDGPAGPVTLAFAGDVHFEGVLSALPGRRGATLGPLARELRAADVAVVNLEGAVTTRGRPASKELEVASNRYWFRHPPSALRVLERSGVDVASLANNHGADYGVRGLRDALAADAASPVALVGVGRDHTEAFAPECFSVRGTDVAVLAADSSPRESRDDTWAVAPGTGAGLAAARDASAPRLLAAVRAAAAVDDVVVVYLHWGEEGRGCPTGLQRDLAAALAEAGADVVVGTHAHVLQGAGGLGGPDGTYVSYGLGNFAWYHGRQGETGVLTLRVERGRVVDDRWTPGVIPLAGGVPERVTGRRAAEERTAWRALRGCTDLEPGPGAARDRRALAASAPQPAGLPAYSSRIAPITAATARRMRSSHDPATCPTPLRDLRLLTMSYVDFAGRARTGEMVVHREVARDVVSVFADLYAARWPLRRMVLVDEYAGSDDRSMAADNTSGYNCRRVAGQTSWSDHAYGKAVDLNPVENPYVTPGGVLPPAGRRFVDVDRSPGARVPRGVIRRGDVVTRAFARIGWEWGGAWAAPDYQHFSAP</sequence>
<comment type="caution">
    <text evidence="5">The sequence shown here is derived from an EMBL/GenBank/DDBJ whole genome shotgun (WGS) entry which is preliminary data.</text>
</comment>
<protein>
    <submittedName>
        <fullName evidence="5">Poly-gamma-glutamate synthesis protein (Capsule biosynthesis protein)</fullName>
    </submittedName>
</protein>
<dbReference type="EMBL" id="JACCAC010000001">
    <property type="protein sequence ID" value="NYG55984.1"/>
    <property type="molecule type" value="Genomic_DNA"/>
</dbReference>
<evidence type="ECO:0000259" key="4">
    <source>
        <dbReference type="SMART" id="SM00854"/>
    </source>
</evidence>
<organism evidence="5 6">
    <name type="scientific">Nocardioides perillae</name>
    <dbReference type="NCBI Taxonomy" id="1119534"/>
    <lineage>
        <taxon>Bacteria</taxon>
        <taxon>Bacillati</taxon>
        <taxon>Actinomycetota</taxon>
        <taxon>Actinomycetes</taxon>
        <taxon>Propionibacteriales</taxon>
        <taxon>Nocardioidaceae</taxon>
        <taxon>Nocardioides</taxon>
    </lineage>
</organism>
<keyword evidence="3" id="KW-0732">Signal</keyword>
<dbReference type="RefSeq" id="WP_179518334.1">
    <property type="nucleotide sequence ID" value="NZ_JACCAC010000001.1"/>
</dbReference>
<dbReference type="Gene3D" id="3.30.1380.10">
    <property type="match status" value="1"/>
</dbReference>
<dbReference type="InterPro" id="IPR019079">
    <property type="entry name" value="Capsule_synth_CapA"/>
</dbReference>
<dbReference type="PANTHER" id="PTHR33393:SF13">
    <property type="entry name" value="PGA BIOSYNTHESIS PROTEIN CAPA"/>
    <property type="match status" value="1"/>
</dbReference>
<feature type="region of interest" description="Disordered" evidence="2">
    <location>
        <begin position="57"/>
        <end position="77"/>
    </location>
</feature>
<feature type="chain" id="PRO_5039437970" evidence="3">
    <location>
        <begin position="22"/>
        <end position="608"/>
    </location>
</feature>
<dbReference type="InterPro" id="IPR052169">
    <property type="entry name" value="CW_Biosynth-Accessory"/>
</dbReference>
<dbReference type="AlphaFoldDB" id="A0A7Y9RVB1"/>
<evidence type="ECO:0000256" key="1">
    <source>
        <dbReference type="ARBA" id="ARBA00005662"/>
    </source>
</evidence>
<evidence type="ECO:0000313" key="6">
    <source>
        <dbReference type="Proteomes" id="UP000544110"/>
    </source>
</evidence>
<dbReference type="Pfam" id="PF09587">
    <property type="entry name" value="PGA_cap"/>
    <property type="match status" value="1"/>
</dbReference>
<dbReference type="SUPFAM" id="SSF56300">
    <property type="entry name" value="Metallo-dependent phosphatases"/>
    <property type="match status" value="1"/>
</dbReference>
<dbReference type="Pfam" id="PF13539">
    <property type="entry name" value="Peptidase_M15_4"/>
    <property type="match status" value="1"/>
</dbReference>
<dbReference type="PANTHER" id="PTHR33393">
    <property type="entry name" value="POLYGLUTAMINE SYNTHESIS ACCESSORY PROTEIN RV0574C-RELATED"/>
    <property type="match status" value="1"/>
</dbReference>
<dbReference type="SUPFAM" id="SSF55166">
    <property type="entry name" value="Hedgehog/DD-peptidase"/>
    <property type="match status" value="1"/>
</dbReference>
<feature type="domain" description="Capsule synthesis protein CapA" evidence="4">
    <location>
        <begin position="80"/>
        <end position="333"/>
    </location>
</feature>
<accession>A0A7Y9RVB1</accession>
<gene>
    <name evidence="5" type="ORF">BJ989_002288</name>
</gene>
<comment type="similarity">
    <text evidence="1">Belongs to the CapA family.</text>
</comment>
<name>A0A7Y9RVB1_9ACTN</name>
<dbReference type="Proteomes" id="UP000544110">
    <property type="component" value="Unassembled WGS sequence"/>
</dbReference>
<evidence type="ECO:0000313" key="5">
    <source>
        <dbReference type="EMBL" id="NYG55984.1"/>
    </source>
</evidence>